<dbReference type="PIRSF" id="PIRSF000332">
    <property type="entry name" value="FMO"/>
    <property type="match status" value="1"/>
</dbReference>
<evidence type="ECO:0000256" key="3">
    <source>
        <dbReference type="ARBA" id="ARBA00022827"/>
    </source>
</evidence>
<keyword evidence="5" id="KW-0560">Oxidoreductase</keyword>
<keyword evidence="2" id="KW-0285">Flavoprotein</keyword>
<dbReference type="GO" id="GO:0050660">
    <property type="term" value="F:flavin adenine dinucleotide binding"/>
    <property type="evidence" value="ECO:0007669"/>
    <property type="project" value="InterPro"/>
</dbReference>
<feature type="non-terminal residue" evidence="6">
    <location>
        <position position="473"/>
    </location>
</feature>
<dbReference type="eggNOG" id="KOG1399">
    <property type="taxonomic scope" value="Eukaryota"/>
</dbReference>
<dbReference type="InParanoid" id="A9UU95"/>
<proteinExistence type="inferred from homology"/>
<dbReference type="OMA" id="NGYVDPP"/>
<keyword evidence="4" id="KW-0521">NADP</keyword>
<dbReference type="Gene3D" id="3.50.50.60">
    <property type="entry name" value="FAD/NAD(P)-binding domain"/>
    <property type="match status" value="1"/>
</dbReference>
<dbReference type="EMBL" id="CH991545">
    <property type="protein sequence ID" value="EDQ91383.1"/>
    <property type="molecule type" value="Genomic_DNA"/>
</dbReference>
<dbReference type="SUPFAM" id="SSF51905">
    <property type="entry name" value="FAD/NAD(P)-binding domain"/>
    <property type="match status" value="2"/>
</dbReference>
<evidence type="ECO:0000256" key="4">
    <source>
        <dbReference type="ARBA" id="ARBA00022857"/>
    </source>
</evidence>
<dbReference type="InterPro" id="IPR036188">
    <property type="entry name" value="FAD/NAD-bd_sf"/>
</dbReference>
<evidence type="ECO:0000256" key="5">
    <source>
        <dbReference type="ARBA" id="ARBA00023002"/>
    </source>
</evidence>
<dbReference type="GO" id="GO:0004499">
    <property type="term" value="F:N,N-dimethylaniline monooxygenase activity"/>
    <property type="evidence" value="ECO:0007669"/>
    <property type="project" value="InterPro"/>
</dbReference>
<dbReference type="RefSeq" id="XP_001743805.1">
    <property type="nucleotide sequence ID" value="XM_001743753.1"/>
</dbReference>
<dbReference type="InterPro" id="IPR020946">
    <property type="entry name" value="Flavin_mOase-like"/>
</dbReference>
<dbReference type="InterPro" id="IPR050346">
    <property type="entry name" value="FMO-like"/>
</dbReference>
<reference evidence="6 7" key="1">
    <citation type="journal article" date="2008" name="Nature">
        <title>The genome of the choanoflagellate Monosiga brevicollis and the origin of metazoans.</title>
        <authorList>
            <consortium name="JGI Sequencing"/>
            <person name="King N."/>
            <person name="Westbrook M.J."/>
            <person name="Young S.L."/>
            <person name="Kuo A."/>
            <person name="Abedin M."/>
            <person name="Chapman J."/>
            <person name="Fairclough S."/>
            <person name="Hellsten U."/>
            <person name="Isogai Y."/>
            <person name="Letunic I."/>
            <person name="Marr M."/>
            <person name="Pincus D."/>
            <person name="Putnam N."/>
            <person name="Rokas A."/>
            <person name="Wright K.J."/>
            <person name="Zuzow R."/>
            <person name="Dirks W."/>
            <person name="Good M."/>
            <person name="Goodstein D."/>
            <person name="Lemons D."/>
            <person name="Li W."/>
            <person name="Lyons J.B."/>
            <person name="Morris A."/>
            <person name="Nichols S."/>
            <person name="Richter D.J."/>
            <person name="Salamov A."/>
            <person name="Bork P."/>
            <person name="Lim W.A."/>
            <person name="Manning G."/>
            <person name="Miller W.T."/>
            <person name="McGinnis W."/>
            <person name="Shapiro H."/>
            <person name="Tjian R."/>
            <person name="Grigoriev I.V."/>
            <person name="Rokhsar D."/>
        </authorList>
    </citation>
    <scope>NUCLEOTIDE SEQUENCE [LARGE SCALE GENOMIC DNA]</scope>
    <source>
        <strain evidence="7">MX1 / ATCC 50154</strain>
    </source>
</reference>
<evidence type="ECO:0000313" key="6">
    <source>
        <dbReference type="EMBL" id="EDQ91383.1"/>
    </source>
</evidence>
<dbReference type="GeneID" id="5889196"/>
<organism evidence="6 7">
    <name type="scientific">Monosiga brevicollis</name>
    <name type="common">Choanoflagellate</name>
    <dbReference type="NCBI Taxonomy" id="81824"/>
    <lineage>
        <taxon>Eukaryota</taxon>
        <taxon>Choanoflagellata</taxon>
        <taxon>Craspedida</taxon>
        <taxon>Salpingoecidae</taxon>
        <taxon>Monosiga</taxon>
    </lineage>
</organism>
<gene>
    <name evidence="6" type="ORF">MONBRDRAFT_913</name>
</gene>
<dbReference type="Proteomes" id="UP000001357">
    <property type="component" value="Unassembled WGS sequence"/>
</dbReference>
<dbReference type="FunCoup" id="A9UU95">
    <property type="interactions" value="481"/>
</dbReference>
<name>A9UU95_MONBE</name>
<dbReference type="Pfam" id="PF00743">
    <property type="entry name" value="FMO-like"/>
    <property type="match status" value="1"/>
</dbReference>
<evidence type="ECO:0000256" key="2">
    <source>
        <dbReference type="ARBA" id="ARBA00022630"/>
    </source>
</evidence>
<keyword evidence="7" id="KW-1185">Reference proteome</keyword>
<dbReference type="AlphaFoldDB" id="A9UU95"/>
<keyword evidence="3" id="KW-0274">FAD</keyword>
<dbReference type="InterPro" id="IPR000960">
    <property type="entry name" value="Flavin_mOase"/>
</dbReference>
<feature type="non-terminal residue" evidence="6">
    <location>
        <position position="1"/>
    </location>
</feature>
<evidence type="ECO:0008006" key="8">
    <source>
        <dbReference type="Google" id="ProtNLM"/>
    </source>
</evidence>
<dbReference type="FunFam" id="3.50.50.60:FF:000428">
    <property type="entry name" value="Dimethylaniline monooxygenase [N-oxide-forming]"/>
    <property type="match status" value="1"/>
</dbReference>
<accession>A9UU95</accession>
<dbReference type="KEGG" id="mbr:MONBRDRAFT_913"/>
<dbReference type="PRINTS" id="PR00370">
    <property type="entry name" value="FMOXYGENASE"/>
</dbReference>
<comment type="similarity">
    <text evidence="1">Belongs to the FMO family.</text>
</comment>
<evidence type="ECO:0000313" key="7">
    <source>
        <dbReference type="Proteomes" id="UP000001357"/>
    </source>
</evidence>
<protein>
    <recommendedName>
        <fullName evidence="8">Flavin-containing monooxygenase</fullName>
    </recommendedName>
</protein>
<dbReference type="GO" id="GO:0050661">
    <property type="term" value="F:NADP binding"/>
    <property type="evidence" value="ECO:0007669"/>
    <property type="project" value="InterPro"/>
</dbReference>
<dbReference type="STRING" id="81824.A9UU95"/>
<evidence type="ECO:0000256" key="1">
    <source>
        <dbReference type="ARBA" id="ARBA00009183"/>
    </source>
</evidence>
<dbReference type="PANTHER" id="PTHR23023">
    <property type="entry name" value="DIMETHYLANILINE MONOOXYGENASE"/>
    <property type="match status" value="1"/>
</dbReference>
<dbReference type="GO" id="GO:0004497">
    <property type="term" value="F:monooxygenase activity"/>
    <property type="evidence" value="ECO:0000318"/>
    <property type="project" value="GO_Central"/>
</dbReference>
<sequence>RCAVIGAGPAGIVTAKELLEAGHDVTIFEKNDTFGGVFLYRDYKVCVCGGVYDGCVLTIGNYVMTFSDFFEPGDKYRFWTAQEYWEYLARYIEHFGVERRSTVYYNHEVLTVARASQDTWSVTAKSAKGKVHSAVFDHVAICNGAHQVPNQPRIKGAESSPITICHSDSYKRAAGDARFEGKRVVCMGIGETGADVAAHVAQVASDAYLSMRRTPHVVPRNLWNLGFPGDASSTRAMFYCHHMWISALHSFDQWIRLVTSGPKCQAFFKERSGGLVVEQFLTKNDNFIPHLLDGSLKEKPDIDHIEGRRVYFTDGSFVDDVDTIIQCTGFVDSFPFLQDVDMPDVRHLYKHMIHPDIGPSLAWIGFVRPGTGGVPACAELCARYFALLASGERKLPDDWRQRIAREANMEEDLINISSGRVKTLVLYGDFMEAMAQHVDCQPMIMRYLFTDPVFWLKLLYGAMSPIQFRLRGP</sequence>